<keyword evidence="3" id="KW-1185">Reference proteome</keyword>
<dbReference type="EMBL" id="JYDI01000344">
    <property type="protein sequence ID" value="KRY45610.1"/>
    <property type="molecule type" value="Genomic_DNA"/>
</dbReference>
<reference evidence="2 3" key="1">
    <citation type="submission" date="2015-01" db="EMBL/GenBank/DDBJ databases">
        <title>Evolution of Trichinella species and genotypes.</title>
        <authorList>
            <person name="Korhonen P.K."/>
            <person name="Edoardo P."/>
            <person name="Giuseppe L.R."/>
            <person name="Gasser R.B."/>
        </authorList>
    </citation>
    <scope>NUCLEOTIDE SEQUENCE [LARGE SCALE GENOMIC DNA]</scope>
    <source>
        <strain evidence="2">ISS120</strain>
    </source>
</reference>
<proteinExistence type="predicted"/>
<comment type="caution">
    <text evidence="2">The sequence shown here is derived from an EMBL/GenBank/DDBJ whole genome shotgun (WGS) entry which is preliminary data.</text>
</comment>
<protein>
    <submittedName>
        <fullName evidence="2">Uncharacterized protein</fullName>
    </submittedName>
</protein>
<feature type="region of interest" description="Disordered" evidence="1">
    <location>
        <begin position="32"/>
        <end position="55"/>
    </location>
</feature>
<name>A0A0V1C8K1_TRIBR</name>
<sequence>MLGSVSLGCYGCCWLIVNERQNILVGVTHPLEQGGKDTGRAKTRRTPPRKIAATDNRGPKTAIYAPTEKGVRWSSAFPINSQRLPIASRALCRPFFRSDCTERRGLIASPLVQMEPPARHQLLQLDGQPPCLIK</sequence>
<dbReference type="AlphaFoldDB" id="A0A0V1C8K1"/>
<evidence type="ECO:0000313" key="2">
    <source>
        <dbReference type="EMBL" id="KRY45610.1"/>
    </source>
</evidence>
<organism evidence="2 3">
    <name type="scientific">Trichinella britovi</name>
    <name type="common">Parasitic roundworm</name>
    <dbReference type="NCBI Taxonomy" id="45882"/>
    <lineage>
        <taxon>Eukaryota</taxon>
        <taxon>Metazoa</taxon>
        <taxon>Ecdysozoa</taxon>
        <taxon>Nematoda</taxon>
        <taxon>Enoplea</taxon>
        <taxon>Dorylaimia</taxon>
        <taxon>Trichinellida</taxon>
        <taxon>Trichinellidae</taxon>
        <taxon>Trichinella</taxon>
    </lineage>
</organism>
<accession>A0A0V1C8K1</accession>
<dbReference type="Proteomes" id="UP000054653">
    <property type="component" value="Unassembled WGS sequence"/>
</dbReference>
<dbReference type="OrthoDB" id="5934789at2759"/>
<evidence type="ECO:0000313" key="3">
    <source>
        <dbReference type="Proteomes" id="UP000054653"/>
    </source>
</evidence>
<gene>
    <name evidence="2" type="ORF">T03_13453</name>
</gene>
<evidence type="ECO:0000256" key="1">
    <source>
        <dbReference type="SAM" id="MobiDB-lite"/>
    </source>
</evidence>